<protein>
    <submittedName>
        <fullName evidence="2">Uncharacterized protein</fullName>
    </submittedName>
</protein>
<dbReference type="EMBL" id="VSRR010000024">
    <property type="protein sequence ID" value="MPC08284.1"/>
    <property type="molecule type" value="Genomic_DNA"/>
</dbReference>
<accession>A0A5B7CHQ8</accession>
<organism evidence="2 3">
    <name type="scientific">Portunus trituberculatus</name>
    <name type="common">Swimming crab</name>
    <name type="synonym">Neptunus trituberculatus</name>
    <dbReference type="NCBI Taxonomy" id="210409"/>
    <lineage>
        <taxon>Eukaryota</taxon>
        <taxon>Metazoa</taxon>
        <taxon>Ecdysozoa</taxon>
        <taxon>Arthropoda</taxon>
        <taxon>Crustacea</taxon>
        <taxon>Multicrustacea</taxon>
        <taxon>Malacostraca</taxon>
        <taxon>Eumalacostraca</taxon>
        <taxon>Eucarida</taxon>
        <taxon>Decapoda</taxon>
        <taxon>Pleocyemata</taxon>
        <taxon>Brachyura</taxon>
        <taxon>Eubrachyura</taxon>
        <taxon>Portunoidea</taxon>
        <taxon>Portunidae</taxon>
        <taxon>Portuninae</taxon>
        <taxon>Portunus</taxon>
    </lineage>
</organism>
<evidence type="ECO:0000313" key="3">
    <source>
        <dbReference type="Proteomes" id="UP000324222"/>
    </source>
</evidence>
<keyword evidence="3" id="KW-1185">Reference proteome</keyword>
<evidence type="ECO:0000313" key="2">
    <source>
        <dbReference type="EMBL" id="MPC08284.1"/>
    </source>
</evidence>
<gene>
    <name evidence="2" type="ORF">E2C01_000864</name>
</gene>
<reference evidence="2 3" key="1">
    <citation type="submission" date="2019-05" db="EMBL/GenBank/DDBJ databases">
        <title>Another draft genome of Portunus trituberculatus and its Hox gene families provides insights of decapod evolution.</title>
        <authorList>
            <person name="Jeong J.-H."/>
            <person name="Song I."/>
            <person name="Kim S."/>
            <person name="Choi T."/>
            <person name="Kim D."/>
            <person name="Ryu S."/>
            <person name="Kim W."/>
        </authorList>
    </citation>
    <scope>NUCLEOTIDE SEQUENCE [LARGE SCALE GENOMIC DNA]</scope>
    <source>
        <tissue evidence="2">Muscle</tissue>
    </source>
</reference>
<comment type="caution">
    <text evidence="2">The sequence shown here is derived from an EMBL/GenBank/DDBJ whole genome shotgun (WGS) entry which is preliminary data.</text>
</comment>
<sequence length="110" mass="11708">MGRSDGDHLSACVQLSPQTSPRPQGCHASPPEHRPPVGGHKPASKTFLKMQTNTIADTRGTPTPEARTTFFVTNRRASKRRPVKETNPPSAGGQGSVAGLGSPEKKKNLK</sequence>
<feature type="region of interest" description="Disordered" evidence="1">
    <location>
        <begin position="1"/>
        <end position="110"/>
    </location>
</feature>
<proteinExistence type="predicted"/>
<evidence type="ECO:0000256" key="1">
    <source>
        <dbReference type="SAM" id="MobiDB-lite"/>
    </source>
</evidence>
<dbReference type="Proteomes" id="UP000324222">
    <property type="component" value="Unassembled WGS sequence"/>
</dbReference>
<feature type="compositionally biased region" description="Polar residues" evidence="1">
    <location>
        <begin position="13"/>
        <end position="22"/>
    </location>
</feature>
<dbReference type="AlphaFoldDB" id="A0A5B7CHQ8"/>
<name>A0A5B7CHQ8_PORTR</name>